<organism evidence="1 2">
    <name type="scientific">Rhodoglobus aureus</name>
    <dbReference type="NCBI Taxonomy" id="191497"/>
    <lineage>
        <taxon>Bacteria</taxon>
        <taxon>Bacillati</taxon>
        <taxon>Actinomycetota</taxon>
        <taxon>Actinomycetes</taxon>
        <taxon>Micrococcales</taxon>
        <taxon>Microbacteriaceae</taxon>
        <taxon>Rhodoglobus</taxon>
    </lineage>
</organism>
<name>A0ABN1VXZ9_9MICO</name>
<protein>
    <submittedName>
        <fullName evidence="1">Helix-turn-helix transcriptional regulator</fullName>
    </submittedName>
</protein>
<keyword evidence="2" id="KW-1185">Reference proteome</keyword>
<dbReference type="EMBL" id="BAAAKW010000067">
    <property type="protein sequence ID" value="GAA1226602.1"/>
    <property type="molecule type" value="Genomic_DNA"/>
</dbReference>
<proteinExistence type="predicted"/>
<sequence length="265" mass="28119">MLYQERYTDGEVIQMAVTTTTGLPKQIRDVTHSTVSLLSARSGVSRMTQHRVETGESDAGLRTLRELALAAGLDISINLLPASDPDAAAGARSIIDASVDAGYLTPSQTEWAQRIRRYVGPELNPIDVVTEAGRVTNPLHRVGAVLLTGGWDELKLASAALSAGGEWLLSGTPVLERIADEPIALDPHAIVYAEDPEAVARFLSHLRPARAATATIVVMPMAPIAKVDSWTDGKFNLVAPVQAIIDSIGLGGSTAEAALAIAREW</sequence>
<dbReference type="Proteomes" id="UP001500943">
    <property type="component" value="Unassembled WGS sequence"/>
</dbReference>
<reference evidence="1 2" key="1">
    <citation type="journal article" date="2019" name="Int. J. Syst. Evol. Microbiol.">
        <title>The Global Catalogue of Microorganisms (GCM) 10K type strain sequencing project: providing services to taxonomists for standard genome sequencing and annotation.</title>
        <authorList>
            <consortium name="The Broad Institute Genomics Platform"/>
            <consortium name="The Broad Institute Genome Sequencing Center for Infectious Disease"/>
            <person name="Wu L."/>
            <person name="Ma J."/>
        </authorList>
    </citation>
    <scope>NUCLEOTIDE SEQUENCE [LARGE SCALE GENOMIC DNA]</scope>
    <source>
        <strain evidence="1 2">JCM 12762</strain>
    </source>
</reference>
<accession>A0ABN1VXZ9</accession>
<comment type="caution">
    <text evidence="1">The sequence shown here is derived from an EMBL/GenBank/DDBJ whole genome shotgun (WGS) entry which is preliminary data.</text>
</comment>
<gene>
    <name evidence="1" type="ORF">GCM10009655_26580</name>
</gene>
<evidence type="ECO:0000313" key="2">
    <source>
        <dbReference type="Proteomes" id="UP001500943"/>
    </source>
</evidence>
<evidence type="ECO:0000313" key="1">
    <source>
        <dbReference type="EMBL" id="GAA1226602.1"/>
    </source>
</evidence>